<evidence type="ECO:0000313" key="2">
    <source>
        <dbReference type="Proteomes" id="UP001164250"/>
    </source>
</evidence>
<evidence type="ECO:0000313" key="1">
    <source>
        <dbReference type="EMBL" id="KAJ0105306.1"/>
    </source>
</evidence>
<accession>A0ACC1BZL1</accession>
<comment type="caution">
    <text evidence="1">The sequence shown here is derived from an EMBL/GenBank/DDBJ whole genome shotgun (WGS) entry which is preliminary data.</text>
</comment>
<reference evidence="2" key="1">
    <citation type="journal article" date="2023" name="G3 (Bethesda)">
        <title>Genome assembly and association tests identify interacting loci associated with vigor, precocity, and sex in interspecific pistachio rootstocks.</title>
        <authorList>
            <person name="Palmer W."/>
            <person name="Jacygrad E."/>
            <person name="Sagayaradj S."/>
            <person name="Cavanaugh K."/>
            <person name="Han R."/>
            <person name="Bertier L."/>
            <person name="Beede B."/>
            <person name="Kafkas S."/>
            <person name="Golino D."/>
            <person name="Preece J."/>
            <person name="Michelmore R."/>
        </authorList>
    </citation>
    <scope>NUCLEOTIDE SEQUENCE [LARGE SCALE GENOMIC DNA]</scope>
</reference>
<proteinExistence type="predicted"/>
<organism evidence="1 2">
    <name type="scientific">Pistacia atlantica</name>
    <dbReference type="NCBI Taxonomy" id="434234"/>
    <lineage>
        <taxon>Eukaryota</taxon>
        <taxon>Viridiplantae</taxon>
        <taxon>Streptophyta</taxon>
        <taxon>Embryophyta</taxon>
        <taxon>Tracheophyta</taxon>
        <taxon>Spermatophyta</taxon>
        <taxon>Magnoliopsida</taxon>
        <taxon>eudicotyledons</taxon>
        <taxon>Gunneridae</taxon>
        <taxon>Pentapetalae</taxon>
        <taxon>rosids</taxon>
        <taxon>malvids</taxon>
        <taxon>Sapindales</taxon>
        <taxon>Anacardiaceae</taxon>
        <taxon>Pistacia</taxon>
    </lineage>
</organism>
<gene>
    <name evidence="1" type="ORF">Patl1_19708</name>
</gene>
<dbReference type="Proteomes" id="UP001164250">
    <property type="component" value="Chromosome 2"/>
</dbReference>
<name>A0ACC1BZL1_9ROSI</name>
<protein>
    <submittedName>
        <fullName evidence="1">Uncharacterized protein</fullName>
    </submittedName>
</protein>
<dbReference type="EMBL" id="CM047898">
    <property type="protein sequence ID" value="KAJ0105306.1"/>
    <property type="molecule type" value="Genomic_DNA"/>
</dbReference>
<sequence length="65" mass="6948">MVPDVGTESKEVQSRVPENLPNKGGISEKKSSGVQTRSMKAQAPTDEGDSPSSTLHLQSSDDDFE</sequence>
<keyword evidence="2" id="KW-1185">Reference proteome</keyword>